<evidence type="ECO:0000313" key="1">
    <source>
        <dbReference type="EMBL" id="GAA3592510.1"/>
    </source>
</evidence>
<dbReference type="InterPro" id="IPR046300">
    <property type="entry name" value="DUF6415"/>
</dbReference>
<comment type="caution">
    <text evidence="1">The sequence shown here is derived from an EMBL/GenBank/DDBJ whole genome shotgun (WGS) entry which is preliminary data.</text>
</comment>
<dbReference type="RefSeq" id="WP_346186498.1">
    <property type="nucleotide sequence ID" value="NZ_BAABCE010000029.1"/>
</dbReference>
<evidence type="ECO:0000313" key="2">
    <source>
        <dbReference type="Proteomes" id="UP001500707"/>
    </source>
</evidence>
<reference evidence="2" key="1">
    <citation type="journal article" date="2019" name="Int. J. Syst. Evol. Microbiol.">
        <title>The Global Catalogue of Microorganisms (GCM) 10K type strain sequencing project: providing services to taxonomists for standard genome sequencing and annotation.</title>
        <authorList>
            <consortium name="The Broad Institute Genomics Platform"/>
            <consortium name="The Broad Institute Genome Sequencing Center for Infectious Disease"/>
            <person name="Wu L."/>
            <person name="Ma J."/>
        </authorList>
    </citation>
    <scope>NUCLEOTIDE SEQUENCE [LARGE SCALE GENOMIC DNA]</scope>
    <source>
        <strain evidence="2">JCM 17656</strain>
    </source>
</reference>
<proteinExistence type="predicted"/>
<name>A0ABP6YWJ6_9ACTN</name>
<sequence length="147" mass="15795">MRAAAAWFLDQRTLPRHESLKLWAGDLGGFLEHLASEIEQLAATLPSDDVPARVALVGVGEARRRLDEPEAAGLNGNTERVKRLARSVVALCDHHDALTGARMCLACDKPLDDGQPTMPYEHASPSGGTKVPGRIHTACASAGRPRR</sequence>
<gene>
    <name evidence="1" type="ORF">GCM10022295_87640</name>
</gene>
<protein>
    <recommendedName>
        <fullName evidence="3">DUF222 domain-containing protein</fullName>
    </recommendedName>
</protein>
<dbReference type="EMBL" id="BAABCE010000029">
    <property type="protein sequence ID" value="GAA3592510.1"/>
    <property type="molecule type" value="Genomic_DNA"/>
</dbReference>
<accession>A0ABP6YWJ6</accession>
<organism evidence="1 2">
    <name type="scientific">Streptomyces osmaniensis</name>
    <dbReference type="NCBI Taxonomy" id="593134"/>
    <lineage>
        <taxon>Bacteria</taxon>
        <taxon>Bacillati</taxon>
        <taxon>Actinomycetota</taxon>
        <taxon>Actinomycetes</taxon>
        <taxon>Kitasatosporales</taxon>
        <taxon>Streptomycetaceae</taxon>
        <taxon>Streptomyces</taxon>
    </lineage>
</organism>
<dbReference type="Proteomes" id="UP001500707">
    <property type="component" value="Unassembled WGS sequence"/>
</dbReference>
<evidence type="ECO:0008006" key="3">
    <source>
        <dbReference type="Google" id="ProtNLM"/>
    </source>
</evidence>
<dbReference type="Pfam" id="PF19979">
    <property type="entry name" value="DUF6415"/>
    <property type="match status" value="1"/>
</dbReference>
<keyword evidence="2" id="KW-1185">Reference proteome</keyword>